<dbReference type="EC" id="2.-.-.-" evidence="3"/>
<dbReference type="GO" id="GO:0009244">
    <property type="term" value="P:lipopolysaccharide core region biosynthetic process"/>
    <property type="evidence" value="ECO:0007669"/>
    <property type="project" value="TreeGrafter"/>
</dbReference>
<dbReference type="RefSeq" id="WP_095064652.1">
    <property type="nucleotide sequence ID" value="NZ_LT906470.1"/>
</dbReference>
<dbReference type="PANTHER" id="PTHR30160">
    <property type="entry name" value="TETRAACYLDISACCHARIDE 4'-KINASE-RELATED"/>
    <property type="match status" value="1"/>
</dbReference>
<dbReference type="Pfam" id="PF01075">
    <property type="entry name" value="Glyco_transf_9"/>
    <property type="match status" value="1"/>
</dbReference>
<reference evidence="3 4" key="1">
    <citation type="submission" date="2017-06" db="EMBL/GenBank/DDBJ databases">
        <authorList>
            <consortium name="Pathogen Informatics"/>
        </authorList>
    </citation>
    <scope>NUCLEOTIDE SEQUENCE [LARGE SCALE GENOMIC DNA]</scope>
    <source>
        <strain evidence="3 4">NCTC12018</strain>
    </source>
</reference>
<dbReference type="CDD" id="cd03789">
    <property type="entry name" value="GT9_LPS_heptosyltransferase"/>
    <property type="match status" value="1"/>
</dbReference>
<dbReference type="InterPro" id="IPR051199">
    <property type="entry name" value="LPS_LOS_Heptosyltrfase"/>
</dbReference>
<sequence length="349" mass="39561">MNTYLIYIAHGIGDFVIAVPLIRNIKEQDPTAVIDIFTCSDKHRIGLNKIMAQLQGDIRHCFYYTKVEPFHSLRFLMQAGYKSYDYGIVLEHFNSKYMSAWPSKIIKICCKTTIGAHNPYNSAIYDRTIERPDRYYIYDLENDILEQLGLSRTIQEREFYALDVSPSSNRIIENHPSIVFCIGSGHVANEKLHDPYALSLKSWPTKNWIYLGNELIRMGYQVILIGGAMEEGMIKPYLAELDRGIVSFIGKHSIKESFQVVREADLVVGVDTGLIHAASLQGTPTLTLFGCTDPVIVRPFGPYSHIIYNPVECSPCLGMDQSFTCTENRCMQGITVDTVLQNIRQIVTP</sequence>
<keyword evidence="2 3" id="KW-0808">Transferase</keyword>
<dbReference type="AlphaFoldDB" id="A0A239XZY4"/>
<evidence type="ECO:0000256" key="1">
    <source>
        <dbReference type="ARBA" id="ARBA00022676"/>
    </source>
</evidence>
<proteinExistence type="predicted"/>
<evidence type="ECO:0000256" key="2">
    <source>
        <dbReference type="ARBA" id="ARBA00022679"/>
    </source>
</evidence>
<accession>A0A239XZY4</accession>
<dbReference type="GO" id="GO:0005829">
    <property type="term" value="C:cytosol"/>
    <property type="evidence" value="ECO:0007669"/>
    <property type="project" value="TreeGrafter"/>
</dbReference>
<dbReference type="InterPro" id="IPR002201">
    <property type="entry name" value="Glyco_trans_9"/>
</dbReference>
<dbReference type="Gene3D" id="3.40.50.2000">
    <property type="entry name" value="Glycogen Phosphorylase B"/>
    <property type="match status" value="2"/>
</dbReference>
<dbReference type="GO" id="GO:0008713">
    <property type="term" value="F:ADP-heptose-lipopolysaccharide heptosyltransferase activity"/>
    <property type="evidence" value="ECO:0007669"/>
    <property type="project" value="TreeGrafter"/>
</dbReference>
<gene>
    <name evidence="3" type="primary">rfaC_1</name>
    <name evidence="3" type="ORF">SAMEA44547418_00024</name>
</gene>
<protein>
    <submittedName>
        <fullName evidence="3">Lipopolysaccharide heptosyltransferase 1</fullName>
        <ecNumber evidence="3">2.-.-.-</ecNumber>
    </submittedName>
</protein>
<dbReference type="Proteomes" id="UP000214973">
    <property type="component" value="Chromosome 1"/>
</dbReference>
<organism evidence="3 4">
    <name type="scientific">Veillonella rodentium</name>
    <dbReference type="NCBI Taxonomy" id="248315"/>
    <lineage>
        <taxon>Bacteria</taxon>
        <taxon>Bacillati</taxon>
        <taxon>Bacillota</taxon>
        <taxon>Negativicutes</taxon>
        <taxon>Veillonellales</taxon>
        <taxon>Veillonellaceae</taxon>
        <taxon>Veillonella</taxon>
    </lineage>
</organism>
<evidence type="ECO:0000313" key="4">
    <source>
        <dbReference type="Proteomes" id="UP000214973"/>
    </source>
</evidence>
<evidence type="ECO:0000313" key="3">
    <source>
        <dbReference type="EMBL" id="SNV52197.1"/>
    </source>
</evidence>
<name>A0A239XZY4_9FIRM</name>
<dbReference type="KEGG" id="vrm:44547418_00024"/>
<keyword evidence="4" id="KW-1185">Reference proteome</keyword>
<dbReference type="SUPFAM" id="SSF53756">
    <property type="entry name" value="UDP-Glycosyltransferase/glycogen phosphorylase"/>
    <property type="match status" value="1"/>
</dbReference>
<keyword evidence="1" id="KW-0328">Glycosyltransferase</keyword>
<dbReference type="EMBL" id="LT906470">
    <property type="protein sequence ID" value="SNV52197.1"/>
    <property type="molecule type" value="Genomic_DNA"/>
</dbReference>